<sequence>MYVNSAAAIPAHFTGLP</sequence>
<gene>
    <name evidence="1" type="ORF">PIIN_11245</name>
</gene>
<reference evidence="1 2" key="1">
    <citation type="journal article" date="2011" name="PLoS Pathog.">
        <title>Endophytic Life Strategies Decoded by Genome and Transcriptome Analyses of the Mutualistic Root Symbiont Piriformospora indica.</title>
        <authorList>
            <person name="Zuccaro A."/>
            <person name="Lahrmann U."/>
            <person name="Guldener U."/>
            <person name="Langen G."/>
            <person name="Pfiffi S."/>
            <person name="Biedenkopf D."/>
            <person name="Wong P."/>
            <person name="Samans B."/>
            <person name="Grimm C."/>
            <person name="Basiewicz M."/>
            <person name="Murat C."/>
            <person name="Martin F."/>
            <person name="Kogel K.H."/>
        </authorList>
    </citation>
    <scope>NUCLEOTIDE SEQUENCE [LARGE SCALE GENOMIC DNA]</scope>
    <source>
        <strain evidence="1 2">DSM 11827</strain>
    </source>
</reference>
<evidence type="ECO:0000313" key="2">
    <source>
        <dbReference type="Proteomes" id="UP000007148"/>
    </source>
</evidence>
<protein>
    <submittedName>
        <fullName evidence="1">Uncharacterized protein</fullName>
    </submittedName>
</protein>
<keyword evidence="2" id="KW-1185">Reference proteome</keyword>
<dbReference type="AlphaFoldDB" id="G4U124"/>
<proteinExistence type="predicted"/>
<dbReference type="HOGENOM" id="CLU_3432037_0_0_1"/>
<comment type="caution">
    <text evidence="1">The sequence shown here is derived from an EMBL/GenBank/DDBJ whole genome shotgun (WGS) entry which is preliminary data.</text>
</comment>
<evidence type="ECO:0000313" key="1">
    <source>
        <dbReference type="EMBL" id="CCA77267.1"/>
    </source>
</evidence>
<accession>G4U124</accession>
<organism evidence="1 2">
    <name type="scientific">Serendipita indica (strain DSM 11827)</name>
    <name type="common">Root endophyte fungus</name>
    <name type="synonym">Piriformospora indica</name>
    <dbReference type="NCBI Taxonomy" id="1109443"/>
    <lineage>
        <taxon>Eukaryota</taxon>
        <taxon>Fungi</taxon>
        <taxon>Dikarya</taxon>
        <taxon>Basidiomycota</taxon>
        <taxon>Agaricomycotina</taxon>
        <taxon>Agaricomycetes</taxon>
        <taxon>Sebacinales</taxon>
        <taxon>Serendipitaceae</taxon>
        <taxon>Serendipita</taxon>
    </lineage>
</organism>
<name>G4U124_SERID</name>
<dbReference type="EMBL" id="CAFZ01001427">
    <property type="protein sequence ID" value="CCA77267.1"/>
    <property type="molecule type" value="Genomic_DNA"/>
</dbReference>
<dbReference type="InParanoid" id="G4U124"/>
<dbReference type="Proteomes" id="UP000007148">
    <property type="component" value="Unassembled WGS sequence"/>
</dbReference>